<evidence type="ECO:0000259" key="2">
    <source>
        <dbReference type="Pfam" id="PF08385"/>
    </source>
</evidence>
<dbReference type="InterPro" id="IPR026983">
    <property type="entry name" value="DHC"/>
</dbReference>
<feature type="region of interest" description="Disordered" evidence="1">
    <location>
        <begin position="885"/>
        <end position="906"/>
    </location>
</feature>
<dbReference type="Pfam" id="PF08385">
    <property type="entry name" value="DHC_N1"/>
    <property type="match status" value="1"/>
</dbReference>
<dbReference type="InterPro" id="IPR056759">
    <property type="entry name" value="DYH2-5-8_CC"/>
</dbReference>
<name>A0ABC9WCY3_GRUJA</name>
<dbReference type="InterPro" id="IPR013602">
    <property type="entry name" value="Dynein_heavy_linker"/>
</dbReference>
<sequence length="1396" mass="161896">MAELYKIHGLKKRKISLTSLMACYNEMIGLVDKGRAVDVYPDFIIDFSYGLSPVKFLTDKLQKLTEEREAKRARLDGRHDYLLDTVASCVNLDKAEVEDAILDGNQIERIDKFLVPGGLRHLMFYYQDVEATDTEHFGLPGTGINSHLTKKKKPKVFVTEGKEVALTGVCIFFIRSRCLKPITTENIYQEVNFNMMNVGRDGLLKSVEQLISEIFIPALQTMDRGWVELGEPQQASNIKQDFLGSLEAFVSVLSGTQQSLLEKVNLKKCETYDLKTLRGPSDYLMVANSIDALERIEVCMKGWTKQIEQVLAENDQLRKEADDLGPRAELDYWKKRLSKFNYLMDQLKSPDTKAVLGVLTAAKSKLLKNWRALDIRITDAANEAKDNVKYLYCLVKCCDPLYNSDPVSMVDAIPGLINAIKMIQNISQYYNTSEKISSLFVKVTNQIITACKSYITNNNTATIWNQPQERVMEKLQAAIRLKQEYQNCFHKMKEKLEQNPAERQFDFSEMYIFGKFETFHRRLVKIIDIFNTMKTYSVLQESKIEGLEGMITKYESIVEIMKKRHYNFLDQRKTDFDQDYEEFCKEINDLHDQLRIFMDITFENILNTGRALSMLKKFERLQIPNLGIDEKYQKILQNYGHDIETVCKIYTRQKQDPPLARNLPPIAGKILWARHLFHRIQEPMESFQRHPAVLQTPDGKRVIRNYNKVAKVLMEFEVIYHRGWLQQIELTKRGLQASLLVKAPETGELFVNFDPQILTLIRETDCMAHMCLEIPPFASIIQQKRDWYKKIANNLQMMLTEYKRIKLKIQHPIEQLMAPRLANVDDAIQPGLMLLTWTSLNVEKYINTVFYKLAGLELLLDRVNDLVEFRIDAVLQEMNRVPLSTEEGRGSKSLTSSRNSSEIWAGLSPPAKRKRTDLEMLEEEANEVLSYFNQCNIDALLKVTRNTLETIRKRIHASSMINFLENHDASKQKRSAHPIIRTSINLSIPNVIMTPSLDEVQQTLNKAVDSIVKVMKGVGQWSKERISKKKMLERKVAVLQCESRDSDSDDGMKETGKKNIHADLKIALRAETKAWMTLLGCHCNKKYRTEMEAILTFIEETGKKLNHRIRDLDDIRIAMSALKEIRELQISIDSQVGPIEESYAMLNKYDLLVAKEETEKVDTLYYTWEKLLVRANEVQNELVALQPSFRGELISTVKTFTEDCAQFYSDYDQSGPMVVGLDPQEASDRLTMFQNRFDNLFRKYIAYTGGEDLFGLPVTRYPRLLEIKKQLNLLQKLYNLYNNVIETVSGYYDILWSELDTGKINTELLEFQNRCRKLPRGVKEWQAYFDLKTTIEDFSECCPLLERMSSKAMMPRHWKRITELTEHNFDVESETFKLRNIMEVPLLRYKEEIEVL</sequence>
<dbReference type="PANTHER" id="PTHR46532:SF13">
    <property type="entry name" value="CYTOPLASMIC DYNEIN 1 HEAVY CHAIN 1"/>
    <property type="match status" value="1"/>
</dbReference>
<evidence type="ECO:0000259" key="3">
    <source>
        <dbReference type="Pfam" id="PF08393"/>
    </source>
</evidence>
<proteinExistence type="predicted"/>
<dbReference type="PANTHER" id="PTHR46532">
    <property type="entry name" value="MALE FERTILITY FACTOR KL5"/>
    <property type="match status" value="1"/>
</dbReference>
<dbReference type="InterPro" id="IPR013594">
    <property type="entry name" value="Dynein_heavy_tail"/>
</dbReference>
<dbReference type="EMBL" id="BAAFJT010000002">
    <property type="protein sequence ID" value="GAB0183378.1"/>
    <property type="molecule type" value="Genomic_DNA"/>
</dbReference>
<feature type="domain" description="Dynein heavy chain linker" evidence="3">
    <location>
        <begin position="1265"/>
        <end position="1394"/>
    </location>
</feature>
<feature type="domain" description="Dynein axonemal heavy chain 2/5/8 coiled-coil" evidence="4">
    <location>
        <begin position="1088"/>
        <end position="1174"/>
    </location>
</feature>
<feature type="domain" description="Dynein heavy chain tail" evidence="2">
    <location>
        <begin position="293"/>
        <end position="845"/>
    </location>
</feature>
<evidence type="ECO:0000259" key="4">
    <source>
        <dbReference type="Pfam" id="PF25007"/>
    </source>
</evidence>
<dbReference type="Gene3D" id="1.10.287.2620">
    <property type="match status" value="1"/>
</dbReference>
<reference evidence="5 6" key="1">
    <citation type="submission" date="2024-06" db="EMBL/GenBank/DDBJ databases">
        <title>The draft genome of Grus japonensis, version 3.</title>
        <authorList>
            <person name="Nabeshima K."/>
            <person name="Suzuki S."/>
            <person name="Onuma M."/>
        </authorList>
    </citation>
    <scope>NUCLEOTIDE SEQUENCE [LARGE SCALE GENOMIC DNA]</scope>
    <source>
        <strain evidence="5 6">451A</strain>
    </source>
</reference>
<dbReference type="Pfam" id="PF08393">
    <property type="entry name" value="DHC_N2"/>
    <property type="match status" value="1"/>
</dbReference>
<comment type="caution">
    <text evidence="5">The sequence shown here is derived from an EMBL/GenBank/DDBJ whole genome shotgun (WGS) entry which is preliminary data.</text>
</comment>
<protein>
    <submittedName>
        <fullName evidence="5">Dynein axonemal heavy chain 5</fullName>
    </submittedName>
</protein>
<evidence type="ECO:0000313" key="6">
    <source>
        <dbReference type="Proteomes" id="UP001623348"/>
    </source>
</evidence>
<evidence type="ECO:0000313" key="5">
    <source>
        <dbReference type="EMBL" id="GAB0183378.1"/>
    </source>
</evidence>
<keyword evidence="6" id="KW-1185">Reference proteome</keyword>
<accession>A0ABC9WCY3</accession>
<gene>
    <name evidence="5" type="ORF">GRJ2_000803100</name>
</gene>
<organism evidence="5 6">
    <name type="scientific">Grus japonensis</name>
    <name type="common">Japanese crane</name>
    <name type="synonym">Red-crowned crane</name>
    <dbReference type="NCBI Taxonomy" id="30415"/>
    <lineage>
        <taxon>Eukaryota</taxon>
        <taxon>Metazoa</taxon>
        <taxon>Chordata</taxon>
        <taxon>Craniata</taxon>
        <taxon>Vertebrata</taxon>
        <taxon>Euteleostomi</taxon>
        <taxon>Archelosauria</taxon>
        <taxon>Archosauria</taxon>
        <taxon>Dinosauria</taxon>
        <taxon>Saurischia</taxon>
        <taxon>Theropoda</taxon>
        <taxon>Coelurosauria</taxon>
        <taxon>Aves</taxon>
        <taxon>Neognathae</taxon>
        <taxon>Neoaves</taxon>
        <taxon>Gruiformes</taxon>
        <taxon>Gruidae</taxon>
        <taxon>Grus</taxon>
    </lineage>
</organism>
<feature type="compositionally biased region" description="Polar residues" evidence="1">
    <location>
        <begin position="892"/>
        <end position="902"/>
    </location>
</feature>
<dbReference type="Pfam" id="PF25007">
    <property type="entry name" value="DYH2-5-8_CC"/>
    <property type="match status" value="1"/>
</dbReference>
<evidence type="ECO:0000256" key="1">
    <source>
        <dbReference type="SAM" id="MobiDB-lite"/>
    </source>
</evidence>
<dbReference type="Proteomes" id="UP001623348">
    <property type="component" value="Unassembled WGS sequence"/>
</dbReference>